<feature type="region of interest" description="Disordered" evidence="6">
    <location>
        <begin position="336"/>
        <end position="355"/>
    </location>
</feature>
<evidence type="ECO:0000256" key="7">
    <source>
        <dbReference type="SAM" id="Phobius"/>
    </source>
</evidence>
<feature type="transmembrane region" description="Helical" evidence="7">
    <location>
        <begin position="106"/>
        <end position="131"/>
    </location>
</feature>
<evidence type="ECO:0000313" key="9">
    <source>
        <dbReference type="EMBL" id="MBO8193453.1"/>
    </source>
</evidence>
<sequence>MNDVAPSETTPDRTPEPSPPPAAPLPGGIRGGLFAAYLLRLVVLALCYYAGARLGLVWKVAVEGAVVTPFWPPTGIAVAGLLYFGLRLWPGVALGSLLVLLDMGPLSWTALGSVTGSTLAPVVACFLLHRVRFRQRVDRLRDGVSLVFLGALLGMLVSATIGCLMLVAGNHLRLAQFWPVWSAWWAGDAVGVLVVTPLLLSLPKLGRPRSWVQTAEALGLGAATAALAVLVTQAPINLLFLVFPLLVWAALRFQLLGAAVSTTILAVAATGAATDRTGVFARQDLITDMVTLQALNGSAALTTLLLAAVTAEKRNTHRRIAAACDDLAEMVEVLAPPGRGPRSFPAGGRTGQRQV</sequence>
<dbReference type="RefSeq" id="WP_209240529.1">
    <property type="nucleotide sequence ID" value="NZ_JADKMA010000082.1"/>
</dbReference>
<keyword evidence="2" id="KW-1003">Cell membrane</keyword>
<evidence type="ECO:0000256" key="5">
    <source>
        <dbReference type="ARBA" id="ARBA00023136"/>
    </source>
</evidence>
<keyword evidence="4 7" id="KW-1133">Transmembrane helix</keyword>
<dbReference type="EMBL" id="JADKMA010000082">
    <property type="protein sequence ID" value="MBO8193453.1"/>
    <property type="molecule type" value="Genomic_DNA"/>
</dbReference>
<evidence type="ECO:0000256" key="4">
    <source>
        <dbReference type="ARBA" id="ARBA00022989"/>
    </source>
</evidence>
<gene>
    <name evidence="9" type="ORF">ITI46_17565</name>
</gene>
<feature type="domain" description="MASE1" evidence="8">
    <location>
        <begin position="41"/>
        <end position="313"/>
    </location>
</feature>
<feature type="transmembrane region" description="Helical" evidence="7">
    <location>
        <begin position="220"/>
        <end position="247"/>
    </location>
</feature>
<keyword evidence="5 7" id="KW-0472">Membrane</keyword>
<protein>
    <submittedName>
        <fullName evidence="9">MASE1 domain-containing protein</fullName>
    </submittedName>
</protein>
<keyword evidence="3 7" id="KW-0812">Transmembrane</keyword>
<comment type="subcellular location">
    <subcellularLocation>
        <location evidence="1">Cell membrane</location>
        <topology evidence="1">Multi-pass membrane protein</topology>
    </subcellularLocation>
</comment>
<evidence type="ECO:0000256" key="6">
    <source>
        <dbReference type="SAM" id="MobiDB-lite"/>
    </source>
</evidence>
<feature type="transmembrane region" description="Helical" evidence="7">
    <location>
        <begin position="34"/>
        <end position="52"/>
    </location>
</feature>
<organism evidence="9 10">
    <name type="scientific">Streptomyces oryzae</name>
    <dbReference type="NCBI Taxonomy" id="1434886"/>
    <lineage>
        <taxon>Bacteria</taxon>
        <taxon>Bacillati</taxon>
        <taxon>Actinomycetota</taxon>
        <taxon>Actinomycetes</taxon>
        <taxon>Kitasatosporales</taxon>
        <taxon>Streptomycetaceae</taxon>
        <taxon>Streptomyces</taxon>
    </lineage>
</organism>
<name>A0ABS3XDJ4_9ACTN</name>
<reference evidence="9 10" key="1">
    <citation type="submission" date="2020-11" db="EMBL/GenBank/DDBJ databases">
        <title>Streptomyces spirodelae sp. nov., isolated from duckweed.</title>
        <authorList>
            <person name="Saimee Y."/>
            <person name="Duangmal K."/>
        </authorList>
    </citation>
    <scope>NUCLEOTIDE SEQUENCE [LARGE SCALE GENOMIC DNA]</scope>
    <source>
        <strain evidence="9 10">S16-07</strain>
    </source>
</reference>
<proteinExistence type="predicted"/>
<evidence type="ECO:0000256" key="2">
    <source>
        <dbReference type="ARBA" id="ARBA00022475"/>
    </source>
</evidence>
<keyword evidence="10" id="KW-1185">Reference proteome</keyword>
<evidence type="ECO:0000313" key="10">
    <source>
        <dbReference type="Proteomes" id="UP001519064"/>
    </source>
</evidence>
<feature type="transmembrane region" description="Helical" evidence="7">
    <location>
        <begin position="253"/>
        <end position="273"/>
    </location>
</feature>
<dbReference type="Proteomes" id="UP001519064">
    <property type="component" value="Unassembled WGS sequence"/>
</dbReference>
<evidence type="ECO:0000256" key="1">
    <source>
        <dbReference type="ARBA" id="ARBA00004651"/>
    </source>
</evidence>
<dbReference type="InterPro" id="IPR007895">
    <property type="entry name" value="MASE1"/>
</dbReference>
<feature type="transmembrane region" description="Helical" evidence="7">
    <location>
        <begin position="64"/>
        <end position="86"/>
    </location>
</feature>
<evidence type="ECO:0000256" key="3">
    <source>
        <dbReference type="ARBA" id="ARBA00022692"/>
    </source>
</evidence>
<comment type="caution">
    <text evidence="9">The sequence shown here is derived from an EMBL/GenBank/DDBJ whole genome shotgun (WGS) entry which is preliminary data.</text>
</comment>
<dbReference type="Pfam" id="PF05231">
    <property type="entry name" value="MASE1"/>
    <property type="match status" value="1"/>
</dbReference>
<accession>A0ABS3XDJ4</accession>
<evidence type="ECO:0000259" key="8">
    <source>
        <dbReference type="Pfam" id="PF05231"/>
    </source>
</evidence>
<feature type="region of interest" description="Disordered" evidence="6">
    <location>
        <begin position="1"/>
        <end position="22"/>
    </location>
</feature>
<feature type="transmembrane region" description="Helical" evidence="7">
    <location>
        <begin position="143"/>
        <end position="168"/>
    </location>
</feature>